<gene>
    <name evidence="2" type="ORF">AKJ56_00875</name>
</gene>
<dbReference type="AlphaFoldDB" id="A0A133VQ54"/>
<dbReference type="Gene3D" id="1.10.1200.120">
    <property type="entry name" value="Large-conductance mechanosensitive channel, MscL, domain 1"/>
    <property type="match status" value="1"/>
</dbReference>
<comment type="caution">
    <text evidence="2">The sequence shown here is derived from an EMBL/GenBank/DDBJ whole genome shotgun (WGS) entry which is preliminary data.</text>
</comment>
<dbReference type="EMBL" id="LHYJ01000009">
    <property type="protein sequence ID" value="KXB08584.1"/>
    <property type="molecule type" value="Genomic_DNA"/>
</dbReference>
<dbReference type="Pfam" id="PF01741">
    <property type="entry name" value="MscL"/>
    <property type="match status" value="1"/>
</dbReference>
<reference evidence="2 3" key="1">
    <citation type="journal article" date="2016" name="Sci. Rep.">
        <title>Metabolic traits of an uncultured archaeal lineage -MSBL1- from brine pools of the Red Sea.</title>
        <authorList>
            <person name="Mwirichia R."/>
            <person name="Alam I."/>
            <person name="Rashid M."/>
            <person name="Vinu M."/>
            <person name="Ba-Alawi W."/>
            <person name="Anthony Kamau A."/>
            <person name="Kamanda Ngugi D."/>
            <person name="Goker M."/>
            <person name="Klenk H.P."/>
            <person name="Bajic V."/>
            <person name="Stingl U."/>
        </authorList>
    </citation>
    <scope>NUCLEOTIDE SEQUENCE [LARGE SCALE GENOMIC DNA]</scope>
    <source>
        <strain evidence="2">SCGC-AAA382N08</strain>
    </source>
</reference>
<evidence type="ECO:0000313" key="3">
    <source>
        <dbReference type="Proteomes" id="UP000070175"/>
    </source>
</evidence>
<keyword evidence="1" id="KW-1133">Transmembrane helix</keyword>
<feature type="transmembrane region" description="Helical" evidence="1">
    <location>
        <begin position="64"/>
        <end position="86"/>
    </location>
</feature>
<protein>
    <recommendedName>
        <fullName evidence="4">Mechanosensitive ion channel protein MscL</fullName>
    </recommendedName>
</protein>
<organism evidence="2 3">
    <name type="scientific">candidate division MSBL1 archaeon SCGC-AAA382N08</name>
    <dbReference type="NCBI Taxonomy" id="1698285"/>
    <lineage>
        <taxon>Archaea</taxon>
        <taxon>Methanobacteriati</taxon>
        <taxon>Methanobacteriota</taxon>
        <taxon>candidate division MSBL1</taxon>
    </lineage>
</organism>
<proteinExistence type="predicted"/>
<dbReference type="SUPFAM" id="SSF81330">
    <property type="entry name" value="Gated mechanosensitive channel"/>
    <property type="match status" value="1"/>
</dbReference>
<sequence>MSFLEEYGIIGVAIAFVIGLAVKDLVSAVVDDVIMPMIEVVLPAGEWQTAVLVIGTVKLQIGHLISSIIDFVIIALLIFAFVKYALKQKKVKKI</sequence>
<keyword evidence="1" id="KW-0472">Membrane</keyword>
<evidence type="ECO:0000256" key="1">
    <source>
        <dbReference type="SAM" id="Phobius"/>
    </source>
</evidence>
<evidence type="ECO:0000313" key="2">
    <source>
        <dbReference type="EMBL" id="KXB08584.1"/>
    </source>
</evidence>
<dbReference type="Proteomes" id="UP000070175">
    <property type="component" value="Unassembled WGS sequence"/>
</dbReference>
<keyword evidence="1" id="KW-0812">Transmembrane</keyword>
<dbReference type="InterPro" id="IPR036019">
    <property type="entry name" value="MscL_channel"/>
</dbReference>
<keyword evidence="3" id="KW-1185">Reference proteome</keyword>
<accession>A0A133VQ54</accession>
<evidence type="ECO:0008006" key="4">
    <source>
        <dbReference type="Google" id="ProtNLM"/>
    </source>
</evidence>
<name>A0A133VQ54_9EURY</name>
<feature type="transmembrane region" description="Helical" evidence="1">
    <location>
        <begin position="7"/>
        <end position="30"/>
    </location>
</feature>
<dbReference type="InterPro" id="IPR037673">
    <property type="entry name" value="MSC/AndL"/>
</dbReference>